<dbReference type="EMBL" id="BKCJ010431872">
    <property type="protein sequence ID" value="GFA48282.1"/>
    <property type="molecule type" value="Genomic_DNA"/>
</dbReference>
<accession>A0A699JNM7</accession>
<gene>
    <name evidence="1" type="ORF">Tci_620254</name>
</gene>
<reference evidence="1" key="1">
    <citation type="journal article" date="2019" name="Sci. Rep.">
        <title>Draft genome of Tanacetum cinerariifolium, the natural source of mosquito coil.</title>
        <authorList>
            <person name="Yamashiro T."/>
            <person name="Shiraishi A."/>
            <person name="Satake H."/>
            <person name="Nakayama K."/>
        </authorList>
    </citation>
    <scope>NUCLEOTIDE SEQUENCE</scope>
</reference>
<comment type="caution">
    <text evidence="1">The sequence shown here is derived from an EMBL/GenBank/DDBJ whole genome shotgun (WGS) entry which is preliminary data.</text>
</comment>
<evidence type="ECO:0000313" key="1">
    <source>
        <dbReference type="EMBL" id="GFA48282.1"/>
    </source>
</evidence>
<protein>
    <submittedName>
        <fullName evidence="1">Uncharacterized protein</fullName>
    </submittedName>
</protein>
<proteinExistence type="predicted"/>
<sequence length="85" mass="9329">MNVTFDELLDMAFEQISLKPRLQSMTSGQISSELDIPYAPSTITSQKPTEGELEFLFEAIYDDHIGGQPSAVPRTISAAQSPQVL</sequence>
<dbReference type="AlphaFoldDB" id="A0A699JNM7"/>
<name>A0A699JNM7_TANCI</name>
<organism evidence="1">
    <name type="scientific">Tanacetum cinerariifolium</name>
    <name type="common">Dalmatian daisy</name>
    <name type="synonym">Chrysanthemum cinerariifolium</name>
    <dbReference type="NCBI Taxonomy" id="118510"/>
    <lineage>
        <taxon>Eukaryota</taxon>
        <taxon>Viridiplantae</taxon>
        <taxon>Streptophyta</taxon>
        <taxon>Embryophyta</taxon>
        <taxon>Tracheophyta</taxon>
        <taxon>Spermatophyta</taxon>
        <taxon>Magnoliopsida</taxon>
        <taxon>eudicotyledons</taxon>
        <taxon>Gunneridae</taxon>
        <taxon>Pentapetalae</taxon>
        <taxon>asterids</taxon>
        <taxon>campanulids</taxon>
        <taxon>Asterales</taxon>
        <taxon>Asteraceae</taxon>
        <taxon>Asteroideae</taxon>
        <taxon>Anthemideae</taxon>
        <taxon>Anthemidinae</taxon>
        <taxon>Tanacetum</taxon>
    </lineage>
</organism>